<reference evidence="3" key="1">
    <citation type="submission" date="2025-08" db="UniProtKB">
        <authorList>
            <consortium name="RefSeq"/>
        </authorList>
    </citation>
    <scope>IDENTIFICATION</scope>
</reference>
<protein>
    <submittedName>
        <fullName evidence="3">Uncharacterized protein LOC103513176 isoform X1</fullName>
    </submittedName>
</protein>
<keyword evidence="1" id="KW-0175">Coiled coil</keyword>
<evidence type="ECO:0000256" key="1">
    <source>
        <dbReference type="SAM" id="Coils"/>
    </source>
</evidence>
<organism evidence="2 3">
    <name type="scientific">Diaphorina citri</name>
    <name type="common">Asian citrus psyllid</name>
    <dbReference type="NCBI Taxonomy" id="121845"/>
    <lineage>
        <taxon>Eukaryota</taxon>
        <taxon>Metazoa</taxon>
        <taxon>Ecdysozoa</taxon>
        <taxon>Arthropoda</taxon>
        <taxon>Hexapoda</taxon>
        <taxon>Insecta</taxon>
        <taxon>Pterygota</taxon>
        <taxon>Neoptera</taxon>
        <taxon>Paraneoptera</taxon>
        <taxon>Hemiptera</taxon>
        <taxon>Sternorrhyncha</taxon>
        <taxon>Psylloidea</taxon>
        <taxon>Psyllidae</taxon>
        <taxon>Diaphorininae</taxon>
        <taxon>Diaphorina</taxon>
    </lineage>
</organism>
<dbReference type="PaxDb" id="121845-A0A3Q0J6C8"/>
<dbReference type="GeneID" id="103513176"/>
<name>A0A3Q0J6C8_DIACI</name>
<dbReference type="Proteomes" id="UP000079169">
    <property type="component" value="Unplaced"/>
</dbReference>
<dbReference type="AlphaFoldDB" id="A0A3Q0J6C8"/>
<proteinExistence type="predicted"/>
<feature type="coiled-coil region" evidence="1">
    <location>
        <begin position="142"/>
        <end position="169"/>
    </location>
</feature>
<gene>
    <name evidence="3" type="primary">LOC103513176</name>
</gene>
<evidence type="ECO:0000313" key="3">
    <source>
        <dbReference type="RefSeq" id="XP_026682260.1"/>
    </source>
</evidence>
<dbReference type="RefSeq" id="XP_026682260.1">
    <property type="nucleotide sequence ID" value="XM_026826459.1"/>
</dbReference>
<accession>A0A3Q0J6C8</accession>
<evidence type="ECO:0000313" key="2">
    <source>
        <dbReference type="Proteomes" id="UP000079169"/>
    </source>
</evidence>
<keyword evidence="2" id="KW-1185">Reference proteome</keyword>
<sequence>MHSLTVRDWRLENKPSLTASRREALNARKDILKNYKNEMTSPSLSMVSIEMNKEFTENKNFVKEKIDQLKSQIDYLNGDRRANKEYLMKKSVEVINDNENLRHVIDDTNKKITKFMYRAGLNNPCNSDKQLHAFLETADDIQNQYSRRAIQLETEIDVLKQQKKMAKDILKEIKF</sequence>